<protein>
    <submittedName>
        <fullName evidence="6">1,3-propanediol dehydrogenase</fullName>
    </submittedName>
</protein>
<dbReference type="PANTHER" id="PTHR11496">
    <property type="entry name" value="ALCOHOL DEHYDROGENASE"/>
    <property type="match status" value="1"/>
</dbReference>
<keyword evidence="7" id="KW-1185">Reference proteome</keyword>
<dbReference type="InterPro" id="IPR039697">
    <property type="entry name" value="Alcohol_dehydrogenase_Fe"/>
</dbReference>
<comment type="similarity">
    <text evidence="1">Belongs to the iron-containing alcohol dehydrogenase family.</text>
</comment>
<accession>A0A0R2GXN3</accession>
<dbReference type="FunFam" id="3.40.50.1970:FF:000003">
    <property type="entry name" value="Alcohol dehydrogenase, iron-containing"/>
    <property type="match status" value="1"/>
</dbReference>
<dbReference type="Gene3D" id="3.40.50.1970">
    <property type="match status" value="1"/>
</dbReference>
<dbReference type="EMBL" id="JQBA01000001">
    <property type="protein sequence ID" value="KRN45537.1"/>
    <property type="molecule type" value="Genomic_DNA"/>
</dbReference>
<dbReference type="PROSITE" id="PS00913">
    <property type="entry name" value="ADH_IRON_1"/>
    <property type="match status" value="1"/>
</dbReference>
<evidence type="ECO:0000256" key="3">
    <source>
        <dbReference type="ARBA" id="ARBA00023027"/>
    </source>
</evidence>
<dbReference type="PANTHER" id="PTHR11496:SF102">
    <property type="entry name" value="ALCOHOL DEHYDROGENASE 4"/>
    <property type="match status" value="1"/>
</dbReference>
<dbReference type="GO" id="GO:0046872">
    <property type="term" value="F:metal ion binding"/>
    <property type="evidence" value="ECO:0007669"/>
    <property type="project" value="InterPro"/>
</dbReference>
<evidence type="ECO:0000256" key="2">
    <source>
        <dbReference type="ARBA" id="ARBA00023002"/>
    </source>
</evidence>
<dbReference type="Pfam" id="PF00465">
    <property type="entry name" value="Fe-ADH"/>
    <property type="match status" value="1"/>
</dbReference>
<keyword evidence="3" id="KW-0520">NAD</keyword>
<gene>
    <name evidence="6" type="ORF">IV41_GL000011</name>
</gene>
<dbReference type="Gene3D" id="1.20.1090.10">
    <property type="entry name" value="Dehydroquinate synthase-like - alpha domain"/>
    <property type="match status" value="1"/>
</dbReference>
<dbReference type="eggNOG" id="COG1454">
    <property type="taxonomic scope" value="Bacteria"/>
</dbReference>
<reference evidence="6 7" key="1">
    <citation type="journal article" date="2015" name="Genome Announc.">
        <title>Expanding the biotechnology potential of lactobacilli through comparative genomics of 213 strains and associated genera.</title>
        <authorList>
            <person name="Sun Z."/>
            <person name="Harris H.M."/>
            <person name="McCann A."/>
            <person name="Guo C."/>
            <person name="Argimon S."/>
            <person name="Zhang W."/>
            <person name="Yang X."/>
            <person name="Jeffery I.B."/>
            <person name="Cooney J.C."/>
            <person name="Kagawa T.F."/>
            <person name="Liu W."/>
            <person name="Song Y."/>
            <person name="Salvetti E."/>
            <person name="Wrobel A."/>
            <person name="Rasinkangas P."/>
            <person name="Parkhill J."/>
            <person name="Rea M.C."/>
            <person name="O'Sullivan O."/>
            <person name="Ritari J."/>
            <person name="Douillard F.P."/>
            <person name="Paul Ross R."/>
            <person name="Yang R."/>
            <person name="Briner A.E."/>
            <person name="Felis G.E."/>
            <person name="de Vos W.M."/>
            <person name="Barrangou R."/>
            <person name="Klaenhammer T.R."/>
            <person name="Caufield P.W."/>
            <person name="Cui Y."/>
            <person name="Zhang H."/>
            <person name="O'Toole P.W."/>
        </authorList>
    </citation>
    <scope>NUCLEOTIDE SEQUENCE [LARGE SCALE GENOMIC DNA]</scope>
    <source>
        <strain evidence="6 7">DSM 14792</strain>
    </source>
</reference>
<dbReference type="InterPro" id="IPR056798">
    <property type="entry name" value="ADH_Fe_C"/>
</dbReference>
<evidence type="ECO:0000313" key="7">
    <source>
        <dbReference type="Proteomes" id="UP000051639"/>
    </source>
</evidence>
<dbReference type="CDD" id="cd08188">
    <property type="entry name" value="PDDH"/>
    <property type="match status" value="1"/>
</dbReference>
<dbReference type="SUPFAM" id="SSF56796">
    <property type="entry name" value="Dehydroquinate synthase-like"/>
    <property type="match status" value="1"/>
</dbReference>
<evidence type="ECO:0000313" key="6">
    <source>
        <dbReference type="EMBL" id="KRN45537.1"/>
    </source>
</evidence>
<organism evidence="6 7">
    <name type="scientific">Limosilactobacillus ingluviei</name>
    <dbReference type="NCBI Taxonomy" id="148604"/>
    <lineage>
        <taxon>Bacteria</taxon>
        <taxon>Bacillati</taxon>
        <taxon>Bacillota</taxon>
        <taxon>Bacilli</taxon>
        <taxon>Lactobacillales</taxon>
        <taxon>Lactobacillaceae</taxon>
        <taxon>Limosilactobacillus</taxon>
    </lineage>
</organism>
<feature type="domain" description="Alcohol dehydrogenase iron-type/glycerol dehydrogenase GldA" evidence="4">
    <location>
        <begin position="33"/>
        <end position="203"/>
    </location>
</feature>
<dbReference type="STRING" id="1203076.GCA_000312405_01202"/>
<feature type="domain" description="Fe-containing alcohol dehydrogenase-like C-terminal" evidence="5">
    <location>
        <begin position="214"/>
        <end position="409"/>
    </location>
</feature>
<evidence type="ECO:0000259" key="5">
    <source>
        <dbReference type="Pfam" id="PF25137"/>
    </source>
</evidence>
<sequence>MIFRDQKRKMIDENVSEKLEGEKMERQFDFLMPSVNFFGPGVIAKIGERAKMLNMTKVLVVTEKGLTKLANGPVAQTLASLEAAGVDYVVFDGVEPNPKIRNIKAGKELYLAQGCDSIITVGGGSSHDCGKGIGIILTNGDDITKLAGIETLSKPLPPLMAVNTTAGTGSELTRHAVISNEETHLKFVVVSWRNIPLVSFNDPMLMLGIPQAITAATGMDAFVQAIEPYVSVDHNPITDSQCKEAIQLIQDALPKAVANGQNVAARTKMVEAEMLAGMAFNNANLGYVHAMAHQLGGQYDAPHGICCALLLTTVEEYNLIACPDRFAELAQIMGYDTTGKTTFEAAHLAIEGMREMCKAVGIPASIKEIGAKPADFELMAENALKDGNAFSNPRKGTKEEVVALYQKAYDGIY</sequence>
<dbReference type="PATRIC" id="fig|148604.4.peg.10"/>
<dbReference type="InterPro" id="IPR001670">
    <property type="entry name" value="ADH_Fe/GldA"/>
</dbReference>
<dbReference type="Proteomes" id="UP000051639">
    <property type="component" value="Unassembled WGS sequence"/>
</dbReference>
<dbReference type="GO" id="GO:0004022">
    <property type="term" value="F:alcohol dehydrogenase (NAD+) activity"/>
    <property type="evidence" value="ECO:0007669"/>
    <property type="project" value="TreeGrafter"/>
</dbReference>
<evidence type="ECO:0000259" key="4">
    <source>
        <dbReference type="Pfam" id="PF00465"/>
    </source>
</evidence>
<dbReference type="FunFam" id="1.20.1090.10:FF:000001">
    <property type="entry name" value="Aldehyde-alcohol dehydrogenase"/>
    <property type="match status" value="1"/>
</dbReference>
<keyword evidence="2" id="KW-0560">Oxidoreductase</keyword>
<proteinExistence type="inferred from homology"/>
<dbReference type="Pfam" id="PF25137">
    <property type="entry name" value="ADH_Fe_C"/>
    <property type="match status" value="1"/>
</dbReference>
<evidence type="ECO:0000256" key="1">
    <source>
        <dbReference type="ARBA" id="ARBA00007358"/>
    </source>
</evidence>
<dbReference type="InterPro" id="IPR018211">
    <property type="entry name" value="ADH_Fe_CS"/>
</dbReference>
<dbReference type="AlphaFoldDB" id="A0A0R2GXN3"/>
<name>A0A0R2GXN3_9LACO</name>
<comment type="caution">
    <text evidence="6">The sequence shown here is derived from an EMBL/GenBank/DDBJ whole genome shotgun (WGS) entry which is preliminary data.</text>
</comment>